<dbReference type="InterPro" id="IPR020826">
    <property type="entry name" value="Transketolase_BS"/>
</dbReference>
<keyword evidence="7 14" id="KW-0808">Transferase</keyword>
<dbReference type="UniPathway" id="UPA00064">
    <property type="reaction ID" value="UER00091"/>
</dbReference>
<dbReference type="EC" id="2.2.1.7" evidence="6"/>
<comment type="cofactor">
    <cofactor evidence="2">
        <name>thiamine diphosphate</name>
        <dbReference type="ChEBI" id="CHEBI:58937"/>
    </cofactor>
</comment>
<dbReference type="AlphaFoldDB" id="A0A5B8RB70"/>
<dbReference type="GO" id="GO:0016114">
    <property type="term" value="P:terpenoid biosynthetic process"/>
    <property type="evidence" value="ECO:0007669"/>
    <property type="project" value="InterPro"/>
</dbReference>
<dbReference type="Pfam" id="PF02780">
    <property type="entry name" value="Transketolase_C"/>
    <property type="match status" value="1"/>
</dbReference>
<keyword evidence="10" id="KW-0784">Thiamine biosynthesis</keyword>
<evidence type="ECO:0000256" key="8">
    <source>
        <dbReference type="ARBA" id="ARBA00022723"/>
    </source>
</evidence>
<reference evidence="14" key="1">
    <citation type="submission" date="2019-06" db="EMBL/GenBank/DDBJ databases">
        <authorList>
            <person name="Murdoch R.W."/>
            <person name="Fathepure B."/>
        </authorList>
    </citation>
    <scope>NUCLEOTIDE SEQUENCE</scope>
</reference>
<evidence type="ECO:0000256" key="7">
    <source>
        <dbReference type="ARBA" id="ARBA00022679"/>
    </source>
</evidence>
<gene>
    <name evidence="14" type="primary">dxs</name>
    <name evidence="14" type="ORF">KBTEX_01002</name>
</gene>
<evidence type="ECO:0000256" key="5">
    <source>
        <dbReference type="ARBA" id="ARBA00011738"/>
    </source>
</evidence>
<evidence type="ECO:0000256" key="4">
    <source>
        <dbReference type="ARBA" id="ARBA00011081"/>
    </source>
</evidence>
<dbReference type="InterPro" id="IPR029061">
    <property type="entry name" value="THDP-binding"/>
</dbReference>
<evidence type="ECO:0000313" key="14">
    <source>
        <dbReference type="EMBL" id="QEA04694.1"/>
    </source>
</evidence>
<name>A0A5B8RB70_9ZZZZ</name>
<accession>A0A5B8RB70</accession>
<dbReference type="InterPro" id="IPR009014">
    <property type="entry name" value="Transketo_C/PFOR_II"/>
</dbReference>
<evidence type="ECO:0000256" key="11">
    <source>
        <dbReference type="ARBA" id="ARBA00023052"/>
    </source>
</evidence>
<dbReference type="Gene3D" id="3.40.50.920">
    <property type="match status" value="1"/>
</dbReference>
<dbReference type="SUPFAM" id="SSF52922">
    <property type="entry name" value="TK C-terminal domain-like"/>
    <property type="match status" value="1"/>
</dbReference>
<dbReference type="GO" id="GO:0009228">
    <property type="term" value="P:thiamine biosynthetic process"/>
    <property type="evidence" value="ECO:0007669"/>
    <property type="project" value="UniProtKB-KW"/>
</dbReference>
<feature type="domain" description="Transketolase-like pyrimidine-binding" evidence="13">
    <location>
        <begin position="318"/>
        <end position="482"/>
    </location>
</feature>
<dbReference type="HAMAP" id="MF_00315">
    <property type="entry name" value="DXP_synth"/>
    <property type="match status" value="1"/>
</dbReference>
<keyword evidence="8" id="KW-0479">Metal-binding</keyword>
<dbReference type="PROSITE" id="PS00802">
    <property type="entry name" value="TRANSKETOLASE_2"/>
    <property type="match status" value="1"/>
</dbReference>
<dbReference type="SUPFAM" id="SSF52518">
    <property type="entry name" value="Thiamin diphosphate-binding fold (THDP-binding)"/>
    <property type="match status" value="2"/>
</dbReference>
<keyword evidence="11" id="KW-0786">Thiamine pyrophosphate</keyword>
<dbReference type="PANTHER" id="PTHR43322:SF5">
    <property type="entry name" value="1-DEOXY-D-XYLULOSE-5-PHOSPHATE SYNTHASE, CHLOROPLASTIC"/>
    <property type="match status" value="1"/>
</dbReference>
<dbReference type="Pfam" id="PF13292">
    <property type="entry name" value="DXP_synthase_N"/>
    <property type="match status" value="1"/>
</dbReference>
<sequence length="633" mass="67599">MTPGDYPLLEGIDSPEALRALSAGELPALARELRDFLLHSVARSGGHLAAGLGVVELTIALHYVYQTPEDRLVWDVGHQCYPHKILTGRRERIGTVRKTDGLAGFPKRDESPYDTFGVGHSSTSLSAAIGMALAARARGDGRRVCAVIGDGGMTAGQAFEALNHAGDARPDMLVILNDNEMSISENVGALSRTFARLLAGGLYGNLRRESKRVLEHMPPAMREFARRAEAHAKGMVVPGTFFEELGFQYFGPVDGHDLSALLPVLRRLRTTPGPLLLHVVTRKGKGYALAEEDPIAYHGVKAFDPAEGLTGGSGGGRPSYTQVFGEWLCDIAERDSRVWGITPAMREGSGLVEFARRFPGRYLDVGIAEQHSVTLAAGLACEGERPVLAIYSTFLQRGYDQLIHDIALQELPVLLALDRAGLVGADGPTHNGSFDLSYLRCIPNLVVMAPADENECRQMLYTGYRHDGPAAVRYPRGTGPGVTVSPEMQALPIGRAEPRRNGHRVVLLAFGSMLAPALAAAERLDATVINMRFVKPVDEDAVLKAAATHELLVTVEENVIAGGAGSAVAEALDAAGETAVCRHIGLPDRFTDHGDPATLLSRLGLDADGIAAQVGEWLGSEKAAATDTGRGRG</sequence>
<protein>
    <recommendedName>
        <fullName evidence="6">1-deoxy-D-xylulose-5-phosphate synthase</fullName>
        <ecNumber evidence="6">2.2.1.7</ecNumber>
    </recommendedName>
</protein>
<dbReference type="NCBIfam" id="TIGR00204">
    <property type="entry name" value="dxs"/>
    <property type="match status" value="1"/>
</dbReference>
<evidence type="ECO:0000256" key="9">
    <source>
        <dbReference type="ARBA" id="ARBA00022842"/>
    </source>
</evidence>
<dbReference type="Gene3D" id="3.40.50.970">
    <property type="match status" value="2"/>
</dbReference>
<dbReference type="CDD" id="cd02007">
    <property type="entry name" value="TPP_DXS"/>
    <property type="match status" value="1"/>
</dbReference>
<comment type="cofactor">
    <cofactor evidence="1">
        <name>Mg(2+)</name>
        <dbReference type="ChEBI" id="CHEBI:18420"/>
    </cofactor>
</comment>
<dbReference type="NCBIfam" id="NF003933">
    <property type="entry name" value="PRK05444.2-2"/>
    <property type="match status" value="1"/>
</dbReference>
<proteinExistence type="inferred from homology"/>
<dbReference type="InterPro" id="IPR005477">
    <property type="entry name" value="Dxylulose-5-P_synthase"/>
</dbReference>
<dbReference type="FunFam" id="3.40.50.920:FF:000002">
    <property type="entry name" value="1-deoxy-D-xylulose-5-phosphate synthase"/>
    <property type="match status" value="1"/>
</dbReference>
<dbReference type="Pfam" id="PF02779">
    <property type="entry name" value="Transket_pyr"/>
    <property type="match status" value="1"/>
</dbReference>
<evidence type="ECO:0000256" key="2">
    <source>
        <dbReference type="ARBA" id="ARBA00001964"/>
    </source>
</evidence>
<dbReference type="InterPro" id="IPR033248">
    <property type="entry name" value="Transketolase_C"/>
</dbReference>
<dbReference type="CDD" id="cd07033">
    <property type="entry name" value="TPP_PYR_DXS_TK_like"/>
    <property type="match status" value="1"/>
</dbReference>
<evidence type="ECO:0000259" key="13">
    <source>
        <dbReference type="SMART" id="SM00861"/>
    </source>
</evidence>
<comment type="similarity">
    <text evidence="4">Belongs to the transketolase family. DXPS subfamily.</text>
</comment>
<dbReference type="InterPro" id="IPR049557">
    <property type="entry name" value="Transketolase_CS"/>
</dbReference>
<keyword evidence="12" id="KW-0414">Isoprene biosynthesis</keyword>
<evidence type="ECO:0000256" key="12">
    <source>
        <dbReference type="ARBA" id="ARBA00023229"/>
    </source>
</evidence>
<dbReference type="FunFam" id="3.40.50.970:FF:000005">
    <property type="entry name" value="1-deoxy-D-xylulose-5-phosphate synthase"/>
    <property type="match status" value="1"/>
</dbReference>
<dbReference type="PROSITE" id="PS00801">
    <property type="entry name" value="TRANSKETOLASE_1"/>
    <property type="match status" value="1"/>
</dbReference>
<comment type="pathway">
    <text evidence="3">Metabolic intermediate biosynthesis; 1-deoxy-D-xylulose 5-phosphate biosynthesis; 1-deoxy-D-xylulose 5-phosphate from D-glyceraldehyde 3-phosphate and pyruvate: step 1/1.</text>
</comment>
<evidence type="ECO:0000256" key="10">
    <source>
        <dbReference type="ARBA" id="ARBA00022977"/>
    </source>
</evidence>
<dbReference type="EMBL" id="MN079087">
    <property type="protein sequence ID" value="QEA04694.1"/>
    <property type="molecule type" value="Genomic_DNA"/>
</dbReference>
<evidence type="ECO:0000256" key="6">
    <source>
        <dbReference type="ARBA" id="ARBA00013150"/>
    </source>
</evidence>
<dbReference type="InterPro" id="IPR005475">
    <property type="entry name" value="Transketolase-like_Pyr-bd"/>
</dbReference>
<dbReference type="PANTHER" id="PTHR43322">
    <property type="entry name" value="1-D-DEOXYXYLULOSE 5-PHOSPHATE SYNTHASE-RELATED"/>
    <property type="match status" value="1"/>
</dbReference>
<organism evidence="14">
    <name type="scientific">uncultured organism</name>
    <dbReference type="NCBI Taxonomy" id="155900"/>
    <lineage>
        <taxon>unclassified sequences</taxon>
        <taxon>environmental samples</taxon>
    </lineage>
</organism>
<keyword evidence="9" id="KW-0460">Magnesium</keyword>
<comment type="subunit">
    <text evidence="5">Homodimer.</text>
</comment>
<evidence type="ECO:0000256" key="1">
    <source>
        <dbReference type="ARBA" id="ARBA00001946"/>
    </source>
</evidence>
<evidence type="ECO:0000256" key="3">
    <source>
        <dbReference type="ARBA" id="ARBA00004980"/>
    </source>
</evidence>
<dbReference type="GO" id="GO:0019288">
    <property type="term" value="P:isopentenyl diphosphate biosynthetic process, methylerythritol 4-phosphate pathway"/>
    <property type="evidence" value="ECO:0007669"/>
    <property type="project" value="TreeGrafter"/>
</dbReference>
<dbReference type="GO" id="GO:0046872">
    <property type="term" value="F:metal ion binding"/>
    <property type="evidence" value="ECO:0007669"/>
    <property type="project" value="UniProtKB-KW"/>
</dbReference>
<dbReference type="GO" id="GO:0008661">
    <property type="term" value="F:1-deoxy-D-xylulose-5-phosphate synthase activity"/>
    <property type="evidence" value="ECO:0007669"/>
    <property type="project" value="UniProtKB-EC"/>
</dbReference>
<dbReference type="SMART" id="SM00861">
    <property type="entry name" value="Transket_pyr"/>
    <property type="match status" value="1"/>
</dbReference>